<dbReference type="InterPro" id="IPR039448">
    <property type="entry name" value="Beta_helix"/>
</dbReference>
<evidence type="ECO:0000256" key="4">
    <source>
        <dbReference type="SAM" id="Phobius"/>
    </source>
</evidence>
<dbReference type="InterPro" id="IPR012334">
    <property type="entry name" value="Pectin_lyas_fold"/>
</dbReference>
<dbReference type="NCBIfam" id="TIGR03804">
    <property type="entry name" value="para_beta_helix"/>
    <property type="match status" value="10"/>
</dbReference>
<dbReference type="PANTHER" id="PTHR22990">
    <property type="entry name" value="F-BOX ONLY PROTEIN"/>
    <property type="match status" value="1"/>
</dbReference>
<keyword evidence="4" id="KW-1133">Transmembrane helix</keyword>
<feature type="domain" description="Carbohydrate-binding/sugar hydrolysis" evidence="5">
    <location>
        <begin position="166"/>
        <end position="318"/>
    </location>
</feature>
<proteinExistence type="predicted"/>
<comment type="pathway">
    <text evidence="1">Protein modification; protein ubiquitination.</text>
</comment>
<evidence type="ECO:0000256" key="3">
    <source>
        <dbReference type="ARBA" id="ARBA00022786"/>
    </source>
</evidence>
<sequence length="1138" mass="125919">MKSDIKKRKFLVILGIIFVLLTINQYNFSKNQSNYDDNREIRDETNLKKPKSFGFWDENNVSFIHISADNWSATDLPWIQNQTGTWSDPHIIENVSIDGTGRPFGIFIENSNDFFIIRNVSVYNTGSGSNDAGISLDNTNNGVLTNNNISNNGRNGIYLINSNNNIVSGNIANNNNKKGIYLYSSSNNNTISGNTAKYNDFGIYLYSSCNNNTISGNTVTNNMYGIAVDSNSNTNTVVGNNATNNDYGIFLHSNDNNVSRNIANYNTQYGIYLSSCSSNIISGNNATNNNYGIYIYSSSNNNISANTATNNNRGIFLNWNSHYNNLLGNNANNNTQYGIYIESSNYAKLSGNTANNNVQHGIYLGSSNYDTISGNTASKNTLRGVYLSSSSNNNISGNIVSDNLGHGIFIYDNSDKNTISSNYASNNSKFGISIERNSDFNSVIENTVYLNNWAGICIIGGPGGLTSSYNNTIYRNLIQNNTDHGIDLRNYVYSTNVSRNIIKNNDWSGIALRINNVSDTIIWGNLIQKNKQFGINLNTTTVFNNLIYQNSFIGNLISQGLDSGIGNNWNNSMRGNYWDNHTSPDSENDGIVDNPYIWITGSANSEDSLPLTEGSIHYGEKIHIDGLGVNALNWSITAKLKEWCSGSGKYSDPYVIDGLEIDAGGSWIGILIENSKSDYFIIRNSKIYNSGTDFYEAGIRLDNTNKGTLTNNNLSDNGFNGIFLWYSDNNTISENTANNNDNGISLNANSNNNTISGNTASDNNLNGIYLEDSSNNTILNNIINNNIQYGIYFLSGSSDNTILNNIVNNNIQYGIYLRINCNRNNITENYLYFNSDGGIYIYSITSSDNIIERNALVSNDWKFVDDSGTNTTVILNYFSNLLPRFVEEVISQSFSTTEFVVTIKISCEVAGFEVFKLSIQAWWNRILVSSNDIEDIGNGIYNISLIPIFVEPGETPILLNMTLVAQYHNDKYYETLIAVEPEPDDVPVSVSNLLFIDIKDQRFSMEEFNITFFVYNESNDGIGSSTIQMWWNGSDVSSNVQNLGNGLYFVSLDPITVKSGEDPILLEIAISASGFENRSFDIYIAVDPDTLLGDIGKLSEEFPIVIIVTAVISIIGGIGIASVIFLLLRRRKGKIGEP</sequence>
<organism evidence="6">
    <name type="scientific">marine sediment metagenome</name>
    <dbReference type="NCBI Taxonomy" id="412755"/>
    <lineage>
        <taxon>unclassified sequences</taxon>
        <taxon>metagenomes</taxon>
        <taxon>ecological metagenomes</taxon>
    </lineage>
</organism>
<keyword evidence="4" id="KW-0812">Transmembrane</keyword>
<dbReference type="InterPro" id="IPR022441">
    <property type="entry name" value="Para_beta_helix_rpt-2"/>
</dbReference>
<accession>A0A0F9P4W7</accession>
<evidence type="ECO:0000256" key="1">
    <source>
        <dbReference type="ARBA" id="ARBA00004906"/>
    </source>
</evidence>
<protein>
    <recommendedName>
        <fullName evidence="5">Carbohydrate-binding/sugar hydrolysis domain-containing protein</fullName>
    </recommendedName>
</protein>
<evidence type="ECO:0000259" key="5">
    <source>
        <dbReference type="SMART" id="SM00722"/>
    </source>
</evidence>
<evidence type="ECO:0000313" key="6">
    <source>
        <dbReference type="EMBL" id="KKM96110.1"/>
    </source>
</evidence>
<dbReference type="InterPro" id="IPR051550">
    <property type="entry name" value="SCF-Subunits/Alg-Epimerases"/>
</dbReference>
<dbReference type="SUPFAM" id="SSF51126">
    <property type="entry name" value="Pectin lyase-like"/>
    <property type="match status" value="5"/>
</dbReference>
<dbReference type="PANTHER" id="PTHR22990:SF15">
    <property type="entry name" value="F-BOX ONLY PROTEIN 10"/>
    <property type="match status" value="1"/>
</dbReference>
<keyword evidence="3" id="KW-0833">Ubl conjugation pathway</keyword>
<feature type="domain" description="Carbohydrate-binding/sugar hydrolysis" evidence="5">
    <location>
        <begin position="12"/>
        <end position="160"/>
    </location>
</feature>
<feature type="domain" description="Carbohydrate-binding/sugar hydrolysis" evidence="5">
    <location>
        <begin position="482"/>
        <end position="605"/>
    </location>
</feature>
<dbReference type="Gene3D" id="2.160.20.10">
    <property type="entry name" value="Single-stranded right-handed beta-helix, Pectin lyase-like"/>
    <property type="match status" value="5"/>
</dbReference>
<feature type="domain" description="Carbohydrate-binding/sugar hydrolysis" evidence="5">
    <location>
        <begin position="335"/>
        <end position="474"/>
    </location>
</feature>
<gene>
    <name evidence="6" type="ORF">LCGC14_1181430</name>
</gene>
<name>A0A0F9P4W7_9ZZZZ</name>
<feature type="domain" description="Carbohydrate-binding/sugar hydrolysis" evidence="5">
    <location>
        <begin position="623"/>
        <end position="747"/>
    </location>
</feature>
<dbReference type="InterPro" id="IPR006626">
    <property type="entry name" value="PbH1"/>
</dbReference>
<dbReference type="AlphaFoldDB" id="A0A0F9P4W7"/>
<dbReference type="Pfam" id="PF13229">
    <property type="entry name" value="Beta_helix"/>
    <property type="match status" value="3"/>
</dbReference>
<feature type="transmembrane region" description="Helical" evidence="4">
    <location>
        <begin position="1104"/>
        <end position="1128"/>
    </location>
</feature>
<keyword evidence="4" id="KW-0472">Membrane</keyword>
<dbReference type="EMBL" id="LAZR01005923">
    <property type="protein sequence ID" value="KKM96110.1"/>
    <property type="molecule type" value="Genomic_DNA"/>
</dbReference>
<comment type="caution">
    <text evidence="6">The sequence shown here is derived from an EMBL/GenBank/DDBJ whole genome shotgun (WGS) entry which is preliminary data.</text>
</comment>
<evidence type="ECO:0000256" key="2">
    <source>
        <dbReference type="ARBA" id="ARBA00022737"/>
    </source>
</evidence>
<dbReference type="SMART" id="SM00710">
    <property type="entry name" value="PbH1"/>
    <property type="match status" value="27"/>
</dbReference>
<keyword evidence="2" id="KW-0677">Repeat</keyword>
<dbReference type="SMART" id="SM00722">
    <property type="entry name" value="CASH"/>
    <property type="match status" value="5"/>
</dbReference>
<reference evidence="6" key="1">
    <citation type="journal article" date="2015" name="Nature">
        <title>Complex archaea that bridge the gap between prokaryotes and eukaryotes.</title>
        <authorList>
            <person name="Spang A."/>
            <person name="Saw J.H."/>
            <person name="Jorgensen S.L."/>
            <person name="Zaremba-Niedzwiedzka K."/>
            <person name="Martijn J."/>
            <person name="Lind A.E."/>
            <person name="van Eijk R."/>
            <person name="Schleper C."/>
            <person name="Guy L."/>
            <person name="Ettema T.J."/>
        </authorList>
    </citation>
    <scope>NUCLEOTIDE SEQUENCE</scope>
</reference>
<dbReference type="InterPro" id="IPR006633">
    <property type="entry name" value="Carb-bd_sugar_hydrolysis-dom"/>
</dbReference>
<dbReference type="InterPro" id="IPR011050">
    <property type="entry name" value="Pectin_lyase_fold/virulence"/>
</dbReference>